<evidence type="ECO:0000313" key="2">
    <source>
        <dbReference type="Proteomes" id="UP000002431"/>
    </source>
</evidence>
<reference evidence="1" key="1">
    <citation type="submission" date="2006-04" db="EMBL/GenBank/DDBJ databases">
        <title>Complete sequence of plasmid1 pDGEO01 of Deinococcus geothermalis DSM 11300.</title>
        <authorList>
            <consortium name="US DOE Joint Genome Institute"/>
            <person name="Copeland A."/>
            <person name="Lucas S."/>
            <person name="Lapidus A."/>
            <person name="Barry K."/>
            <person name="Detter J.C."/>
            <person name="Glavina del Rio T."/>
            <person name="Hammon N."/>
            <person name="Israni S."/>
            <person name="Dalin E."/>
            <person name="Tice H."/>
            <person name="Pitluck S."/>
            <person name="Brettin T."/>
            <person name="Bruce D."/>
            <person name="Han C."/>
            <person name="Tapia R."/>
            <person name="Saunders E."/>
            <person name="Gilna P."/>
            <person name="Schmutz J."/>
            <person name="Larimer F."/>
            <person name="Land M."/>
            <person name="Hauser L."/>
            <person name="Kyrpides N."/>
            <person name="Kim E."/>
            <person name="Daly M.J."/>
            <person name="Fredrickson J.K."/>
            <person name="Makarova K.S."/>
            <person name="Gaidamakova E.K."/>
            <person name="Zhai M."/>
            <person name="Richardson P."/>
        </authorList>
    </citation>
    <scope>NUCLEOTIDE SEQUENCE</scope>
    <source>
        <strain evidence="1">DSM 11300</strain>
        <plasmid evidence="1">pDGEO01</plasmid>
    </source>
</reference>
<proteinExistence type="predicted"/>
<accession>Q1J2Y0</accession>
<dbReference type="EMBL" id="CP000358">
    <property type="protein sequence ID" value="ABF44154.1"/>
    <property type="molecule type" value="Genomic_DNA"/>
</dbReference>
<gene>
    <name evidence="1" type="ordered locus">Dgeo_2721</name>
</gene>
<protein>
    <submittedName>
        <fullName evidence="1">Transposase, IS4</fullName>
    </submittedName>
</protein>
<keyword evidence="1" id="KW-0614">Plasmid</keyword>
<sequence>MFSAMKDTRSRPAQSSLTALLAEHFPLDPRRLTVPGALILAVIQARSVVLDQLVQSVDLPGSNDTLYQRLKRFVHFALPDFLVARFVLAHLLLVLDRRKHASGAEIQRLFSRKHSPSQSGFHAPGRGRTGLCRVLWESLSSSVLGTAIPPKASSDVAWMPFAPC</sequence>
<evidence type="ECO:0000313" key="1">
    <source>
        <dbReference type="EMBL" id="ABF44154.1"/>
    </source>
</evidence>
<dbReference type="KEGG" id="dge:Dgeo_2721"/>
<keyword evidence="2" id="KW-1185">Reference proteome</keyword>
<dbReference type="Proteomes" id="UP000002431">
    <property type="component" value="Plasmid pDGEO01"/>
</dbReference>
<dbReference type="HOGENOM" id="CLU_1616298_0_0_0"/>
<name>Q1J2Y0_DEIGD</name>
<organism evidence="1 2">
    <name type="scientific">Deinococcus geothermalis (strain DSM 11300 / CIP 105573 / AG-3a)</name>
    <dbReference type="NCBI Taxonomy" id="319795"/>
    <lineage>
        <taxon>Bacteria</taxon>
        <taxon>Thermotogati</taxon>
        <taxon>Deinococcota</taxon>
        <taxon>Deinococci</taxon>
        <taxon>Deinococcales</taxon>
        <taxon>Deinococcaceae</taxon>
        <taxon>Deinococcus</taxon>
    </lineage>
</organism>
<geneLocation type="plasmid" evidence="1 2">
    <name>pDGEO01</name>
</geneLocation>
<dbReference type="AlphaFoldDB" id="Q1J2Y0"/>